<evidence type="ECO:0000256" key="1">
    <source>
        <dbReference type="SAM" id="Phobius"/>
    </source>
</evidence>
<reference evidence="2 3" key="1">
    <citation type="submission" date="2022-06" db="EMBL/GenBank/DDBJ databases">
        <title>Thiomicrohabdus sp. nov, an obligately chemolithoautotrophic, sulfur-oxidizing bacterium isolated from beach of Guanyin Mountain. Amoy.</title>
        <authorList>
            <person name="Zhu H."/>
        </authorList>
    </citation>
    <scope>NUCLEOTIDE SEQUENCE [LARGE SCALE GENOMIC DNA]</scope>
    <source>
        <strain evidence="2 3">XGS-01</strain>
    </source>
</reference>
<accession>A0ABY8C8G6</accession>
<evidence type="ECO:0000313" key="3">
    <source>
        <dbReference type="Proteomes" id="UP001222275"/>
    </source>
</evidence>
<dbReference type="InterPro" id="IPR012902">
    <property type="entry name" value="N_methyl_site"/>
</dbReference>
<protein>
    <submittedName>
        <fullName evidence="2">Type II secretion system GspH family protein</fullName>
    </submittedName>
</protein>
<dbReference type="Pfam" id="PF07963">
    <property type="entry name" value="N_methyl"/>
    <property type="match status" value="1"/>
</dbReference>
<organism evidence="2 3">
    <name type="scientific">Thiomicrorhabdus lithotrophica</name>
    <dbReference type="NCBI Taxonomy" id="2949997"/>
    <lineage>
        <taxon>Bacteria</taxon>
        <taxon>Pseudomonadati</taxon>
        <taxon>Pseudomonadota</taxon>
        <taxon>Gammaproteobacteria</taxon>
        <taxon>Thiotrichales</taxon>
        <taxon>Piscirickettsiaceae</taxon>
        <taxon>Thiomicrorhabdus</taxon>
    </lineage>
</organism>
<keyword evidence="1" id="KW-1133">Transmembrane helix</keyword>
<feature type="transmembrane region" description="Helical" evidence="1">
    <location>
        <begin position="20"/>
        <end position="40"/>
    </location>
</feature>
<dbReference type="EMBL" id="CP102381">
    <property type="protein sequence ID" value="WEJ62261.1"/>
    <property type="molecule type" value="Genomic_DNA"/>
</dbReference>
<proteinExistence type="predicted"/>
<sequence length="274" mass="29358">MHKKNSVNSIQVSKANNFGFTLLEISIALTILAILSYGAVGALNKVGDFDDYVENKVYLEKVQESLLTYVQVNSFLPCPDTDGDGVENRELAAPFECSDKDGQLPYLDLGVNPTDIWNQPLYYAVNNQADNDTGTPIPILDLDASASYFSDQSPPVFGFNTPPYGAIKGTGNYTVCGESATSCAVSTCPSYAIECAAIAVVISFGKNGANTWARRTAGTEAGLDDAETENADDDNYFWQAAGSNAAGQEFDDQLVWLTGYDVKYAVIKSGGTLP</sequence>
<dbReference type="SUPFAM" id="SSF54523">
    <property type="entry name" value="Pili subunits"/>
    <property type="match status" value="1"/>
</dbReference>
<keyword evidence="1" id="KW-0472">Membrane</keyword>
<dbReference type="InterPro" id="IPR045584">
    <property type="entry name" value="Pilin-like"/>
</dbReference>
<name>A0ABY8C8G6_9GAMM</name>
<keyword evidence="1" id="KW-0812">Transmembrane</keyword>
<evidence type="ECO:0000313" key="2">
    <source>
        <dbReference type="EMBL" id="WEJ62261.1"/>
    </source>
</evidence>
<dbReference type="NCBIfam" id="TIGR02532">
    <property type="entry name" value="IV_pilin_GFxxxE"/>
    <property type="match status" value="1"/>
</dbReference>
<dbReference type="RefSeq" id="WP_275594519.1">
    <property type="nucleotide sequence ID" value="NZ_CP102381.1"/>
</dbReference>
<gene>
    <name evidence="2" type="ORF">NR989_09600</name>
</gene>
<dbReference type="Proteomes" id="UP001222275">
    <property type="component" value="Chromosome"/>
</dbReference>
<keyword evidence="3" id="KW-1185">Reference proteome</keyword>